<dbReference type="OrthoDB" id="9785602at2"/>
<sequence length="198" mass="23121">MEQKGTCPIETGRLYLGRFTMNDVYAVYENWAKDPYVTRFLTWPAHINPDITRQILLEWIESYLKPDFYQWGITRKDDPGTPIGTISAVKIDEETETVSIGYCLGRDWWNQGIMSEALWGVIRFFFEEVHLNRVEACHDINNPASGKVMEKCHMTYEGTLRQGGRNNQGIVDLAVYSILREEYEALQNMKQEKRLEEQ</sequence>
<comment type="caution">
    <text evidence="2">The sequence shown here is derived from an EMBL/GenBank/DDBJ whole genome shotgun (WGS) entry which is preliminary data.</text>
</comment>
<dbReference type="RefSeq" id="WP_053769001.1">
    <property type="nucleotide sequence ID" value="NZ_CP173694.1"/>
</dbReference>
<dbReference type="Proteomes" id="UP000261080">
    <property type="component" value="Unassembled WGS sequence"/>
</dbReference>
<dbReference type="InterPro" id="IPR051531">
    <property type="entry name" value="N-acetyltransferase"/>
</dbReference>
<reference evidence="2 3" key="1">
    <citation type="submission" date="2018-08" db="EMBL/GenBank/DDBJ databases">
        <title>A genome reference for cultivated species of the human gut microbiota.</title>
        <authorList>
            <person name="Zou Y."/>
            <person name="Xue W."/>
            <person name="Luo G."/>
        </authorList>
    </citation>
    <scope>NUCLEOTIDE SEQUENCE [LARGE SCALE GENOMIC DNA]</scope>
    <source>
        <strain evidence="2 3">AF37-2AT</strain>
    </source>
</reference>
<evidence type="ECO:0000313" key="3">
    <source>
        <dbReference type="Proteomes" id="UP000261080"/>
    </source>
</evidence>
<protein>
    <submittedName>
        <fullName evidence="2">N-acetyltransferase</fullName>
    </submittedName>
</protein>
<dbReference type="Gene3D" id="3.40.630.30">
    <property type="match status" value="1"/>
</dbReference>
<dbReference type="EMBL" id="QVLX01000001">
    <property type="protein sequence ID" value="RGE90031.1"/>
    <property type="molecule type" value="Genomic_DNA"/>
</dbReference>
<dbReference type="InterPro" id="IPR016181">
    <property type="entry name" value="Acyl_CoA_acyltransferase"/>
</dbReference>
<keyword evidence="2" id="KW-0808">Transferase</keyword>
<accession>A0A3E3K5U0</accession>
<gene>
    <name evidence="2" type="ORF">DW016_01880</name>
</gene>
<feature type="domain" description="N-acetyltransferase" evidence="1">
    <location>
        <begin position="14"/>
        <end position="182"/>
    </location>
</feature>
<dbReference type="PROSITE" id="PS51186">
    <property type="entry name" value="GNAT"/>
    <property type="match status" value="1"/>
</dbReference>
<dbReference type="GO" id="GO:0016747">
    <property type="term" value="F:acyltransferase activity, transferring groups other than amino-acyl groups"/>
    <property type="evidence" value="ECO:0007669"/>
    <property type="project" value="InterPro"/>
</dbReference>
<dbReference type="InterPro" id="IPR000182">
    <property type="entry name" value="GNAT_dom"/>
</dbReference>
<dbReference type="SUPFAM" id="SSF55729">
    <property type="entry name" value="Acyl-CoA N-acyltransferases (Nat)"/>
    <property type="match status" value="1"/>
</dbReference>
<evidence type="ECO:0000313" key="2">
    <source>
        <dbReference type="EMBL" id="RGE90031.1"/>
    </source>
</evidence>
<proteinExistence type="predicted"/>
<evidence type="ECO:0000259" key="1">
    <source>
        <dbReference type="PROSITE" id="PS51186"/>
    </source>
</evidence>
<dbReference type="PANTHER" id="PTHR43792">
    <property type="entry name" value="GNAT FAMILY, PUTATIVE (AFU_ORTHOLOGUE AFUA_3G00765)-RELATED-RELATED"/>
    <property type="match status" value="1"/>
</dbReference>
<organism evidence="2 3">
    <name type="scientific">Sellimonas intestinalis</name>
    <dbReference type="NCBI Taxonomy" id="1653434"/>
    <lineage>
        <taxon>Bacteria</taxon>
        <taxon>Bacillati</taxon>
        <taxon>Bacillota</taxon>
        <taxon>Clostridia</taxon>
        <taxon>Lachnospirales</taxon>
        <taxon>Lachnospiraceae</taxon>
        <taxon>Sellimonas</taxon>
    </lineage>
</organism>
<name>A0A3E3K5U0_9FIRM</name>
<dbReference type="AlphaFoldDB" id="A0A3E3K5U0"/>
<keyword evidence="3" id="KW-1185">Reference proteome</keyword>
<dbReference type="Pfam" id="PF13302">
    <property type="entry name" value="Acetyltransf_3"/>
    <property type="match status" value="1"/>
</dbReference>
<dbReference type="GeneID" id="97192693"/>